<reference evidence="4 5" key="1">
    <citation type="submission" date="2015-11" db="EMBL/GenBank/DDBJ databases">
        <title>Description and complete genome sequence of a novel strain predominating in hypersaline microbial mats and representing a new family of the Bacteriodetes phylum.</title>
        <authorList>
            <person name="Spring S."/>
            <person name="Bunk B."/>
            <person name="Sproer C."/>
            <person name="Klenk H.-P."/>
        </authorList>
    </citation>
    <scope>NUCLEOTIDE SEQUENCE [LARGE SCALE GENOMIC DNA]</scope>
    <source>
        <strain evidence="4 5">L21-Spi-D4</strain>
    </source>
</reference>
<feature type="region of interest" description="Disordered" evidence="1">
    <location>
        <begin position="113"/>
        <end position="158"/>
    </location>
</feature>
<evidence type="ECO:0000313" key="4">
    <source>
        <dbReference type="EMBL" id="ALO16388.1"/>
    </source>
</evidence>
<protein>
    <recommendedName>
        <fullName evidence="3">DUF4476 domain-containing protein</fullName>
    </recommendedName>
</protein>
<keyword evidence="2" id="KW-0732">Signal</keyword>
<keyword evidence="5" id="KW-1185">Reference proteome</keyword>
<dbReference type="PATRIC" id="fig|1307839.3.peg.2903"/>
<dbReference type="Pfam" id="PF14771">
    <property type="entry name" value="DUF4476"/>
    <property type="match status" value="1"/>
</dbReference>
<name>A0A0S2I297_9BACT</name>
<feature type="domain" description="DUF4476" evidence="3">
    <location>
        <begin position="243"/>
        <end position="332"/>
    </location>
</feature>
<feature type="chain" id="PRO_5006599408" description="DUF4476 domain-containing protein" evidence="2">
    <location>
        <begin position="22"/>
        <end position="335"/>
    </location>
</feature>
<sequence length="335" mass="37630" precursor="true">MRLLTLISAILFVSFAFNVSAQRAIEVFNNDGDAFFIYLNGEKQNKEAQTRVTLYDLKSEWYKGKIVFQKKGIPEIEKNLMTKPGKKVTYTIKKNRKGAYKLRFFSEMEFERSAAKKETKPQKTTVSTSTAAPQKNRTTETHTVQTTTTTSPEKTNENVNISINTQMNEQGATVNVSGGETTESGTVKVTTTTEGNPQKKSNNAQMTFSSTTTTTTTSSSSSSSTSYTEQPTQKREATRGCMMSATAFEKAKKSIAGKTFEDSKMTMAKQITKSHCLTATQIKEVMELLEYESTRVEYAQFAYPKCQNKNEYYIVNDAFEYESSIDELNEFIDAQ</sequence>
<organism evidence="4 5">
    <name type="scientific">Salinivirga cyanobacteriivorans</name>
    <dbReference type="NCBI Taxonomy" id="1307839"/>
    <lineage>
        <taxon>Bacteria</taxon>
        <taxon>Pseudomonadati</taxon>
        <taxon>Bacteroidota</taxon>
        <taxon>Bacteroidia</taxon>
        <taxon>Bacteroidales</taxon>
        <taxon>Salinivirgaceae</taxon>
        <taxon>Salinivirga</taxon>
    </lineage>
</organism>
<dbReference type="EMBL" id="CP013118">
    <property type="protein sequence ID" value="ALO16388.1"/>
    <property type="molecule type" value="Genomic_DNA"/>
</dbReference>
<proteinExistence type="predicted"/>
<dbReference type="InterPro" id="IPR028011">
    <property type="entry name" value="DUF4476"/>
</dbReference>
<feature type="compositionally biased region" description="Low complexity" evidence="1">
    <location>
        <begin position="207"/>
        <end position="228"/>
    </location>
</feature>
<feature type="signal peptide" evidence="2">
    <location>
        <begin position="1"/>
        <end position="21"/>
    </location>
</feature>
<evidence type="ECO:0000259" key="3">
    <source>
        <dbReference type="Pfam" id="PF14771"/>
    </source>
</evidence>
<feature type="region of interest" description="Disordered" evidence="1">
    <location>
        <begin position="175"/>
        <end position="238"/>
    </location>
</feature>
<feature type="compositionally biased region" description="Polar residues" evidence="1">
    <location>
        <begin position="122"/>
        <end position="136"/>
    </location>
</feature>
<evidence type="ECO:0000256" key="2">
    <source>
        <dbReference type="SAM" id="SignalP"/>
    </source>
</evidence>
<dbReference type="Proteomes" id="UP000064893">
    <property type="component" value="Chromosome"/>
</dbReference>
<dbReference type="STRING" id="1307839.L21SP5_02765"/>
<dbReference type="KEGG" id="blq:L21SP5_02765"/>
<feature type="compositionally biased region" description="Low complexity" evidence="1">
    <location>
        <begin position="176"/>
        <end position="195"/>
    </location>
</feature>
<feature type="compositionally biased region" description="Polar residues" evidence="1">
    <location>
        <begin position="196"/>
        <end position="206"/>
    </location>
</feature>
<gene>
    <name evidence="4" type="ORF">L21SP5_02765</name>
</gene>
<dbReference type="OrthoDB" id="1033069at2"/>
<dbReference type="AlphaFoldDB" id="A0A0S2I297"/>
<evidence type="ECO:0000256" key="1">
    <source>
        <dbReference type="SAM" id="MobiDB-lite"/>
    </source>
</evidence>
<feature type="compositionally biased region" description="Low complexity" evidence="1">
    <location>
        <begin position="141"/>
        <end position="153"/>
    </location>
</feature>
<accession>A0A0S2I297</accession>
<evidence type="ECO:0000313" key="5">
    <source>
        <dbReference type="Proteomes" id="UP000064893"/>
    </source>
</evidence>
<dbReference type="RefSeq" id="WP_057953765.1">
    <property type="nucleotide sequence ID" value="NZ_CP013118.1"/>
</dbReference>